<dbReference type="OrthoDB" id="2183286at2"/>
<dbReference type="RefSeq" id="WP_087640870.1">
    <property type="nucleotide sequence ID" value="NZ_CP147246.1"/>
</dbReference>
<feature type="active site" evidence="7">
    <location>
        <position position="138"/>
    </location>
</feature>
<dbReference type="NCBIfam" id="TIGR02227">
    <property type="entry name" value="sigpep_I_bact"/>
    <property type="match status" value="1"/>
</dbReference>
<dbReference type="Gene3D" id="2.10.109.10">
    <property type="entry name" value="Umud Fragment, subunit A"/>
    <property type="match status" value="1"/>
</dbReference>
<dbReference type="Proteomes" id="UP000196151">
    <property type="component" value="Chromosome"/>
</dbReference>
<evidence type="ECO:0000313" key="12">
    <source>
        <dbReference type="EMBL" id="WYJ93823.1"/>
    </source>
</evidence>
<keyword evidence="8" id="KW-1133">Transmembrane helix</keyword>
<feature type="region of interest" description="Disordered" evidence="9">
    <location>
        <begin position="1"/>
        <end position="99"/>
    </location>
</feature>
<evidence type="ECO:0000256" key="2">
    <source>
        <dbReference type="ARBA" id="ARBA00004401"/>
    </source>
</evidence>
<evidence type="ECO:0000256" key="5">
    <source>
        <dbReference type="ARBA" id="ARBA00022670"/>
    </source>
</evidence>
<evidence type="ECO:0000256" key="1">
    <source>
        <dbReference type="ARBA" id="ARBA00000677"/>
    </source>
</evidence>
<dbReference type="PRINTS" id="PR00727">
    <property type="entry name" value="LEADERPTASE"/>
</dbReference>
<accession>A0A200J796</accession>
<dbReference type="PANTHER" id="PTHR43390:SF1">
    <property type="entry name" value="CHLOROPLAST PROCESSING PEPTIDASE"/>
    <property type="match status" value="1"/>
</dbReference>
<evidence type="ECO:0000313" key="11">
    <source>
        <dbReference type="EMBL" id="OUZ33044.1"/>
    </source>
</evidence>
<dbReference type="SUPFAM" id="SSF51306">
    <property type="entry name" value="LexA/Signal peptidase"/>
    <property type="match status" value="1"/>
</dbReference>
<keyword evidence="8" id="KW-0812">Transmembrane</keyword>
<evidence type="ECO:0000256" key="8">
    <source>
        <dbReference type="RuleBase" id="RU362042"/>
    </source>
</evidence>
<dbReference type="InterPro" id="IPR019533">
    <property type="entry name" value="Peptidase_S26"/>
</dbReference>
<dbReference type="PANTHER" id="PTHR43390">
    <property type="entry name" value="SIGNAL PEPTIDASE I"/>
    <property type="match status" value="1"/>
</dbReference>
<proteinExistence type="inferred from homology"/>
<feature type="active site" evidence="7">
    <location>
        <position position="177"/>
    </location>
</feature>
<dbReference type="InterPro" id="IPR019756">
    <property type="entry name" value="Pept_S26A_signal_pept_1_Ser-AS"/>
</dbReference>
<reference evidence="12" key="3">
    <citation type="submission" date="2024-03" db="EMBL/GenBank/DDBJ databases">
        <title>The Genome Sequence of Enterococcus sp. DIV0238c.</title>
        <authorList>
            <consortium name="The Broad Institute Genomics Platform"/>
            <consortium name="The Broad Institute Microbial Omics Core"/>
            <consortium name="The Broad Institute Genomic Center for Infectious Diseases"/>
            <person name="Earl A."/>
            <person name="Manson A."/>
            <person name="Gilmore M."/>
            <person name="Schwartman J."/>
            <person name="Shea T."/>
            <person name="Abouelleil A."/>
            <person name="Cao P."/>
            <person name="Chapman S."/>
            <person name="Cusick C."/>
            <person name="Young S."/>
            <person name="Neafsey D."/>
            <person name="Nusbaum C."/>
            <person name="Birren B."/>
        </authorList>
    </citation>
    <scope>NUCLEOTIDE SEQUENCE</scope>
    <source>
        <strain evidence="12">9D6_DIV0238</strain>
    </source>
</reference>
<reference evidence="11" key="1">
    <citation type="submission" date="2017-05" db="EMBL/GenBank/DDBJ databases">
        <title>The Genome Sequence of Enterococcus sp. 9D6_DIV0238.</title>
        <authorList>
            <consortium name="The Broad Institute Genomics Platform"/>
            <consortium name="The Broad Institute Genomic Center for Infectious Diseases"/>
            <person name="Earl A."/>
            <person name="Manson A."/>
            <person name="Schwartman J."/>
            <person name="Gilmore M."/>
            <person name="Abouelleil A."/>
            <person name="Cao P."/>
            <person name="Chapman S."/>
            <person name="Cusick C."/>
            <person name="Shea T."/>
            <person name="Young S."/>
            <person name="Neafsey D."/>
            <person name="Nusbaum C."/>
            <person name="Birren B."/>
        </authorList>
    </citation>
    <scope>NUCLEOTIDE SEQUENCE [LARGE SCALE GENOMIC DNA]</scope>
    <source>
        <strain evidence="11">9D6_DIV0238</strain>
    </source>
</reference>
<reference evidence="12" key="2">
    <citation type="submission" date="2017-05" db="EMBL/GenBank/DDBJ databases">
        <authorList>
            <consortium name="The Broad Institute Genomics Platform"/>
            <consortium name="The Broad Institute Genomic Center for Infectious Diseases"/>
            <person name="Earl A."/>
            <person name="Manson A."/>
            <person name="Schwartman J."/>
            <person name="Gilmore M."/>
            <person name="Abouelleil A."/>
            <person name="Cao P."/>
            <person name="Chapman S."/>
            <person name="Cusick C."/>
            <person name="Shea T."/>
            <person name="Young S."/>
            <person name="Neafsey D."/>
            <person name="Nusbaum C."/>
            <person name="Birren B."/>
        </authorList>
    </citation>
    <scope>NUCLEOTIDE SEQUENCE</scope>
    <source>
        <strain evidence="12">9D6_DIV0238</strain>
    </source>
</reference>
<dbReference type="AlphaFoldDB" id="A0A200J796"/>
<evidence type="ECO:0000259" key="10">
    <source>
        <dbReference type="Pfam" id="PF10502"/>
    </source>
</evidence>
<feature type="domain" description="Peptidase S26" evidence="10">
    <location>
        <begin position="106"/>
        <end position="275"/>
    </location>
</feature>
<evidence type="ECO:0000256" key="6">
    <source>
        <dbReference type="ARBA" id="ARBA00022801"/>
    </source>
</evidence>
<dbReference type="InterPro" id="IPR000223">
    <property type="entry name" value="Pept_S26A_signal_pept_1"/>
</dbReference>
<dbReference type="InterPro" id="IPR036286">
    <property type="entry name" value="LexA/Signal_pep-like_sf"/>
</dbReference>
<feature type="compositionally biased region" description="Basic and acidic residues" evidence="9">
    <location>
        <begin position="54"/>
        <end position="71"/>
    </location>
</feature>
<dbReference type="GO" id="GO:0009003">
    <property type="term" value="F:signal peptidase activity"/>
    <property type="evidence" value="ECO:0007669"/>
    <property type="project" value="UniProtKB-EC"/>
</dbReference>
<dbReference type="PROSITE" id="PS00761">
    <property type="entry name" value="SPASE_I_3"/>
    <property type="match status" value="1"/>
</dbReference>
<dbReference type="PROSITE" id="PS00501">
    <property type="entry name" value="SPASE_I_1"/>
    <property type="match status" value="1"/>
</dbReference>
<evidence type="ECO:0000256" key="4">
    <source>
        <dbReference type="ARBA" id="ARBA00013208"/>
    </source>
</evidence>
<evidence type="ECO:0000256" key="7">
    <source>
        <dbReference type="PIRSR" id="PIRSR600223-1"/>
    </source>
</evidence>
<feature type="compositionally biased region" description="Basic and acidic residues" evidence="9">
    <location>
        <begin position="19"/>
        <end position="40"/>
    </location>
</feature>
<keyword evidence="13" id="KW-1185">Reference proteome</keyword>
<keyword evidence="8" id="KW-0472">Membrane</keyword>
<dbReference type="CDD" id="cd06530">
    <property type="entry name" value="S26_SPase_I"/>
    <property type="match status" value="1"/>
</dbReference>
<evidence type="ECO:0000313" key="13">
    <source>
        <dbReference type="Proteomes" id="UP000196151"/>
    </source>
</evidence>
<feature type="compositionally biased region" description="Basic residues" evidence="9">
    <location>
        <begin position="1"/>
        <end position="18"/>
    </location>
</feature>
<dbReference type="InterPro" id="IPR019758">
    <property type="entry name" value="Pept_S26A_signal_pept_1_CS"/>
</dbReference>
<evidence type="ECO:0000256" key="3">
    <source>
        <dbReference type="ARBA" id="ARBA00009370"/>
    </source>
</evidence>
<dbReference type="GO" id="GO:0005886">
    <property type="term" value="C:plasma membrane"/>
    <property type="evidence" value="ECO:0007669"/>
    <property type="project" value="UniProtKB-SubCell"/>
</dbReference>
<name>A0A200J796_9ENTE</name>
<dbReference type="GO" id="GO:0004252">
    <property type="term" value="F:serine-type endopeptidase activity"/>
    <property type="evidence" value="ECO:0007669"/>
    <property type="project" value="InterPro"/>
</dbReference>
<keyword evidence="6 8" id="KW-0378">Hydrolase</keyword>
<comment type="catalytic activity">
    <reaction evidence="1 8">
        <text>Cleavage of hydrophobic, N-terminal signal or leader sequences from secreted and periplasmic proteins.</text>
        <dbReference type="EC" id="3.4.21.89"/>
    </reaction>
</comment>
<comment type="similarity">
    <text evidence="3 8">Belongs to the peptidase S26 family.</text>
</comment>
<keyword evidence="5 8" id="KW-0645">Protease</keyword>
<protein>
    <recommendedName>
        <fullName evidence="4 8">Signal peptidase I</fullName>
        <ecNumber evidence="4 8">3.4.21.89</ecNumber>
    </recommendedName>
</protein>
<evidence type="ECO:0000256" key="9">
    <source>
        <dbReference type="SAM" id="MobiDB-lite"/>
    </source>
</evidence>
<organism evidence="11">
    <name type="scientific">Candidatus Enterococcus dunnyi</name>
    <dbReference type="NCBI Taxonomy" id="1834192"/>
    <lineage>
        <taxon>Bacteria</taxon>
        <taxon>Bacillati</taxon>
        <taxon>Bacillota</taxon>
        <taxon>Bacilli</taxon>
        <taxon>Lactobacillales</taxon>
        <taxon>Enterococcaceae</taxon>
        <taxon>Enterococcus</taxon>
    </lineage>
</organism>
<gene>
    <name evidence="12" type="ORF">A5889_001325</name>
    <name evidence="11" type="ORF">A5889_001753</name>
</gene>
<dbReference type="Pfam" id="PF10502">
    <property type="entry name" value="Peptidase_S26"/>
    <property type="match status" value="1"/>
</dbReference>
<feature type="transmembrane region" description="Helical" evidence="8">
    <location>
        <begin position="105"/>
        <end position="127"/>
    </location>
</feature>
<dbReference type="EC" id="3.4.21.89" evidence="4 8"/>
<sequence length="285" mass="33273">MNKLKRRIRRLKKQLKQKMNKEKRPANNRRKYNDDKSRERSKQKKKRPQPQTKSRMEPKKEAVNTKIRQSDPAEIVTPPIKKRKKRKITKEEIEKRRKKKRKENIIEIIKFMLPVVLVAVLVFFFILNTSPHMVDGDSMKPTLMDKDRVIVRRTKIPERYEIITFKPPVKSEFQYVKRVIGMPGDLVWTEGNDLFINHQAETLPKESEMSAASELPDGTIKVNISDESLEQMSQLNKIPTGHYFVLGDNRNNSSDSRAFGLVDGKAIEGVVSFRFAPFSTIGWIK</sequence>
<dbReference type="GO" id="GO:0006465">
    <property type="term" value="P:signal peptide processing"/>
    <property type="evidence" value="ECO:0007669"/>
    <property type="project" value="InterPro"/>
</dbReference>
<dbReference type="EMBL" id="NIBQ01000002">
    <property type="protein sequence ID" value="OUZ33044.1"/>
    <property type="molecule type" value="Genomic_DNA"/>
</dbReference>
<dbReference type="EMBL" id="CP147246">
    <property type="protein sequence ID" value="WYJ93823.1"/>
    <property type="molecule type" value="Genomic_DNA"/>
</dbReference>
<comment type="subcellular location">
    <subcellularLocation>
        <location evidence="2">Cell membrane</location>
        <topology evidence="2">Single-pass type II membrane protein</topology>
    </subcellularLocation>
    <subcellularLocation>
        <location evidence="8">Membrane</location>
        <topology evidence="8">Single-pass type II membrane protein</topology>
    </subcellularLocation>
</comment>